<evidence type="ECO:0000256" key="3">
    <source>
        <dbReference type="ARBA" id="ARBA00022475"/>
    </source>
</evidence>
<dbReference type="InterPro" id="IPR050083">
    <property type="entry name" value="HtpX_protease"/>
</dbReference>
<accession>A0A1G1VAC1</accession>
<name>A0A1G1VAC1_9BACT</name>
<evidence type="ECO:0000256" key="8">
    <source>
        <dbReference type="ARBA" id="ARBA00022833"/>
    </source>
</evidence>
<evidence type="ECO:0000256" key="10">
    <source>
        <dbReference type="ARBA" id="ARBA00023049"/>
    </source>
</evidence>
<evidence type="ECO:0000256" key="2">
    <source>
        <dbReference type="ARBA" id="ARBA00009779"/>
    </source>
</evidence>
<feature type="transmembrane region" description="Helical" evidence="12">
    <location>
        <begin position="176"/>
        <end position="200"/>
    </location>
</feature>
<dbReference type="STRING" id="1797517.A3F61_01070"/>
<gene>
    <name evidence="12" type="primary">htpX</name>
    <name evidence="14" type="ORF">A3F61_01070</name>
</gene>
<dbReference type="InterPro" id="IPR001915">
    <property type="entry name" value="Peptidase_M48"/>
</dbReference>
<evidence type="ECO:0000256" key="6">
    <source>
        <dbReference type="ARBA" id="ARBA00022723"/>
    </source>
</evidence>
<dbReference type="PANTHER" id="PTHR43221:SF1">
    <property type="entry name" value="PROTEASE HTPX"/>
    <property type="match status" value="1"/>
</dbReference>
<evidence type="ECO:0000313" key="15">
    <source>
        <dbReference type="Proteomes" id="UP000178272"/>
    </source>
</evidence>
<keyword evidence="10 12" id="KW-0482">Metalloprotease</keyword>
<comment type="caution">
    <text evidence="14">The sequence shown here is derived from an EMBL/GenBank/DDBJ whole genome shotgun (WGS) entry which is preliminary data.</text>
</comment>
<evidence type="ECO:0000259" key="13">
    <source>
        <dbReference type="Pfam" id="PF01435"/>
    </source>
</evidence>
<organism evidence="14 15">
    <name type="scientific">Candidatus Blackburnbacteria bacterium RIFCSPHIGHO2_12_FULL_41_13b</name>
    <dbReference type="NCBI Taxonomy" id="1797517"/>
    <lineage>
        <taxon>Bacteria</taxon>
        <taxon>Candidatus Blackburniibacteriota</taxon>
    </lineage>
</organism>
<dbReference type="AlphaFoldDB" id="A0A1G1VAC1"/>
<comment type="subcellular location">
    <subcellularLocation>
        <location evidence="1 12">Cell membrane</location>
        <topology evidence="1 12">Multi-pass membrane protein</topology>
    </subcellularLocation>
</comment>
<keyword evidence="6 12" id="KW-0479">Metal-binding</keyword>
<evidence type="ECO:0000256" key="1">
    <source>
        <dbReference type="ARBA" id="ARBA00004651"/>
    </source>
</evidence>
<dbReference type="Proteomes" id="UP000178272">
    <property type="component" value="Unassembled WGS sequence"/>
</dbReference>
<comment type="cofactor">
    <cofactor evidence="12">
        <name>Zn(2+)</name>
        <dbReference type="ChEBI" id="CHEBI:29105"/>
    </cofactor>
    <text evidence="12">Binds 1 zinc ion per subunit.</text>
</comment>
<protein>
    <recommendedName>
        <fullName evidence="12">Protease HtpX homolog</fullName>
        <ecNumber evidence="12">3.4.24.-</ecNumber>
    </recommendedName>
</protein>
<keyword evidence="7 12" id="KW-0378">Hydrolase</keyword>
<evidence type="ECO:0000256" key="9">
    <source>
        <dbReference type="ARBA" id="ARBA00022989"/>
    </source>
</evidence>
<evidence type="ECO:0000313" key="14">
    <source>
        <dbReference type="EMBL" id="OGY12152.1"/>
    </source>
</evidence>
<feature type="binding site" evidence="12">
    <location>
        <position position="205"/>
    </location>
    <ligand>
        <name>Zn(2+)</name>
        <dbReference type="ChEBI" id="CHEBI:29105"/>
        <note>catalytic</note>
    </ligand>
</feature>
<dbReference type="GO" id="GO:0008270">
    <property type="term" value="F:zinc ion binding"/>
    <property type="evidence" value="ECO:0007669"/>
    <property type="project" value="UniProtKB-UniRule"/>
</dbReference>
<dbReference type="GO" id="GO:0004222">
    <property type="term" value="F:metalloendopeptidase activity"/>
    <property type="evidence" value="ECO:0007669"/>
    <property type="project" value="UniProtKB-UniRule"/>
</dbReference>
<dbReference type="EC" id="3.4.24.-" evidence="12"/>
<sequence>MSLFFVLIILLGWVFSRIYGNPAILVGFVIFSIILNITSFWYSDKIVLKLHRAKLATREEYFDLWNITENLSITAGLPMPKLYIVDDSAPNAFATGRDKEHAVVAVTTGLLLILERNELEGVIAHELSHIGNRDILLSTIVVVLAGFVTLLSDFFLRTAHWGGGRNNNGKGGQIQGILFLAGIVLAVLSPIIASLIQFAISRKREFLADSSGVLLTRYPEGLANALRKISSTPIIMRTANHATAHLFISNPFGSGKNIRGFLTKMFSTHPPVEERVHALLGNND</sequence>
<evidence type="ECO:0000256" key="7">
    <source>
        <dbReference type="ARBA" id="ARBA00022801"/>
    </source>
</evidence>
<proteinExistence type="inferred from homology"/>
<dbReference type="EMBL" id="MHCA01000026">
    <property type="protein sequence ID" value="OGY12152.1"/>
    <property type="molecule type" value="Genomic_DNA"/>
</dbReference>
<dbReference type="Pfam" id="PF01435">
    <property type="entry name" value="Peptidase_M48"/>
    <property type="match status" value="1"/>
</dbReference>
<feature type="binding site" evidence="12">
    <location>
        <position position="129"/>
    </location>
    <ligand>
        <name>Zn(2+)</name>
        <dbReference type="ChEBI" id="CHEBI:29105"/>
        <note>catalytic</note>
    </ligand>
</feature>
<dbReference type="PANTHER" id="PTHR43221">
    <property type="entry name" value="PROTEASE HTPX"/>
    <property type="match status" value="1"/>
</dbReference>
<comment type="similarity">
    <text evidence="2 12">Belongs to the peptidase M48B family.</text>
</comment>
<feature type="transmembrane region" description="Helical" evidence="12">
    <location>
        <begin position="26"/>
        <end position="43"/>
    </location>
</feature>
<keyword evidence="3 12" id="KW-1003">Cell membrane</keyword>
<keyword evidence="4 12" id="KW-0645">Protease</keyword>
<dbReference type="InterPro" id="IPR022919">
    <property type="entry name" value="Pept_M48_protease_HtpX"/>
</dbReference>
<feature type="domain" description="Peptidase M48" evidence="13">
    <location>
        <begin position="66"/>
        <end position="280"/>
    </location>
</feature>
<dbReference type="CDD" id="cd07340">
    <property type="entry name" value="M48B_Htpx_like"/>
    <property type="match status" value="1"/>
</dbReference>
<keyword evidence="9 12" id="KW-1133">Transmembrane helix</keyword>
<feature type="binding site" evidence="12">
    <location>
        <position position="125"/>
    </location>
    <ligand>
        <name>Zn(2+)</name>
        <dbReference type="ChEBI" id="CHEBI:29105"/>
        <note>catalytic</note>
    </ligand>
</feature>
<dbReference type="HAMAP" id="MF_00188">
    <property type="entry name" value="Pept_M48_protease_HtpX"/>
    <property type="match status" value="1"/>
</dbReference>
<evidence type="ECO:0000256" key="4">
    <source>
        <dbReference type="ARBA" id="ARBA00022670"/>
    </source>
</evidence>
<reference evidence="14 15" key="1">
    <citation type="journal article" date="2016" name="Nat. Commun.">
        <title>Thousands of microbial genomes shed light on interconnected biogeochemical processes in an aquifer system.</title>
        <authorList>
            <person name="Anantharaman K."/>
            <person name="Brown C.T."/>
            <person name="Hug L.A."/>
            <person name="Sharon I."/>
            <person name="Castelle C.J."/>
            <person name="Probst A.J."/>
            <person name="Thomas B.C."/>
            <person name="Singh A."/>
            <person name="Wilkins M.J."/>
            <person name="Karaoz U."/>
            <person name="Brodie E.L."/>
            <person name="Williams K.H."/>
            <person name="Hubbard S.S."/>
            <person name="Banfield J.F."/>
        </authorList>
    </citation>
    <scope>NUCLEOTIDE SEQUENCE [LARGE SCALE GENOMIC DNA]</scope>
</reference>
<dbReference type="GO" id="GO:0006508">
    <property type="term" value="P:proteolysis"/>
    <property type="evidence" value="ECO:0007669"/>
    <property type="project" value="UniProtKB-KW"/>
</dbReference>
<evidence type="ECO:0000256" key="12">
    <source>
        <dbReference type="HAMAP-Rule" id="MF_00188"/>
    </source>
</evidence>
<feature type="active site" evidence="12">
    <location>
        <position position="126"/>
    </location>
</feature>
<evidence type="ECO:0000256" key="5">
    <source>
        <dbReference type="ARBA" id="ARBA00022692"/>
    </source>
</evidence>
<feature type="transmembrane region" description="Helical" evidence="12">
    <location>
        <begin position="135"/>
        <end position="156"/>
    </location>
</feature>
<dbReference type="Gene3D" id="3.30.2010.10">
    <property type="entry name" value="Metalloproteases ('zincins'), catalytic domain"/>
    <property type="match status" value="1"/>
</dbReference>
<keyword evidence="8 12" id="KW-0862">Zinc</keyword>
<dbReference type="GO" id="GO:0005886">
    <property type="term" value="C:plasma membrane"/>
    <property type="evidence" value="ECO:0007669"/>
    <property type="project" value="UniProtKB-SubCell"/>
</dbReference>
<keyword evidence="11 12" id="KW-0472">Membrane</keyword>
<evidence type="ECO:0000256" key="11">
    <source>
        <dbReference type="ARBA" id="ARBA00023136"/>
    </source>
</evidence>
<keyword evidence="5 12" id="KW-0812">Transmembrane</keyword>